<dbReference type="RefSeq" id="XP_007368265.1">
    <property type="nucleotide sequence ID" value="XM_007368203.1"/>
</dbReference>
<dbReference type="Proteomes" id="UP000053319">
    <property type="component" value="Unassembled WGS sequence"/>
</dbReference>
<name>R7SVE9_DICSQ</name>
<protein>
    <submittedName>
        <fullName evidence="2">Uncharacterized protein</fullName>
    </submittedName>
</protein>
<dbReference type="GeneID" id="18839567"/>
<feature type="compositionally biased region" description="Polar residues" evidence="1">
    <location>
        <begin position="63"/>
        <end position="81"/>
    </location>
</feature>
<dbReference type="AlphaFoldDB" id="R7SVE9"/>
<sequence length="221" mass="24420">MAASTSIPLKWRLKDYVTSHTFGTIAGNSSSPNSISPATHSLGSTLTIPARESSPPELDSIPGASSATTITNDRESFSQPPERSVSPRLPLRYDKERIASALRTHCLREKVDRGVQTEPENENQDIHRSSSSHPPTLFGSDSTQFPLSNEKLAEVCNAVGRAFDRMVEKYNQLEKKGMQLLTEPANKENTAPIKPLTTRRRGRYVTLGLPLRRSPRILGKK</sequence>
<accession>R7SVE9</accession>
<reference evidence="2 3" key="1">
    <citation type="journal article" date="2012" name="Science">
        <title>The Paleozoic origin of enzymatic lignin decomposition reconstructed from 31 fungal genomes.</title>
        <authorList>
            <person name="Floudas D."/>
            <person name="Binder M."/>
            <person name="Riley R."/>
            <person name="Barry K."/>
            <person name="Blanchette R.A."/>
            <person name="Henrissat B."/>
            <person name="Martinez A.T."/>
            <person name="Otillar R."/>
            <person name="Spatafora J.W."/>
            <person name="Yadav J.S."/>
            <person name="Aerts A."/>
            <person name="Benoit I."/>
            <person name="Boyd A."/>
            <person name="Carlson A."/>
            <person name="Copeland A."/>
            <person name="Coutinho P.M."/>
            <person name="de Vries R.P."/>
            <person name="Ferreira P."/>
            <person name="Findley K."/>
            <person name="Foster B."/>
            <person name="Gaskell J."/>
            <person name="Glotzer D."/>
            <person name="Gorecki P."/>
            <person name="Heitman J."/>
            <person name="Hesse C."/>
            <person name="Hori C."/>
            <person name="Igarashi K."/>
            <person name="Jurgens J.A."/>
            <person name="Kallen N."/>
            <person name="Kersten P."/>
            <person name="Kohler A."/>
            <person name="Kuees U."/>
            <person name="Kumar T.K.A."/>
            <person name="Kuo A."/>
            <person name="LaButti K."/>
            <person name="Larrondo L.F."/>
            <person name="Lindquist E."/>
            <person name="Ling A."/>
            <person name="Lombard V."/>
            <person name="Lucas S."/>
            <person name="Lundell T."/>
            <person name="Martin R."/>
            <person name="McLaughlin D.J."/>
            <person name="Morgenstern I."/>
            <person name="Morin E."/>
            <person name="Murat C."/>
            <person name="Nagy L.G."/>
            <person name="Nolan M."/>
            <person name="Ohm R.A."/>
            <person name="Patyshakuliyeva A."/>
            <person name="Rokas A."/>
            <person name="Ruiz-Duenas F.J."/>
            <person name="Sabat G."/>
            <person name="Salamov A."/>
            <person name="Samejima M."/>
            <person name="Schmutz J."/>
            <person name="Slot J.C."/>
            <person name="St John F."/>
            <person name="Stenlid J."/>
            <person name="Sun H."/>
            <person name="Sun S."/>
            <person name="Syed K."/>
            <person name="Tsang A."/>
            <person name="Wiebenga A."/>
            <person name="Young D."/>
            <person name="Pisabarro A."/>
            <person name="Eastwood D.C."/>
            <person name="Martin F."/>
            <person name="Cullen D."/>
            <person name="Grigoriev I.V."/>
            <person name="Hibbett D.S."/>
        </authorList>
    </citation>
    <scope>NUCLEOTIDE SEQUENCE [LARGE SCALE GENOMIC DNA]</scope>
    <source>
        <strain evidence="2 3">LYAD-421 SS1</strain>
    </source>
</reference>
<feature type="region of interest" description="Disordered" evidence="1">
    <location>
        <begin position="24"/>
        <end position="90"/>
    </location>
</feature>
<evidence type="ECO:0000313" key="3">
    <source>
        <dbReference type="Proteomes" id="UP000053319"/>
    </source>
</evidence>
<feature type="compositionally biased region" description="Polar residues" evidence="1">
    <location>
        <begin position="24"/>
        <end position="47"/>
    </location>
</feature>
<dbReference type="EMBL" id="JH719429">
    <property type="protein sequence ID" value="EJF58962.1"/>
    <property type="molecule type" value="Genomic_DNA"/>
</dbReference>
<dbReference type="KEGG" id="dsq:DICSQDRAFT_172460"/>
<feature type="compositionally biased region" description="Polar residues" evidence="1">
    <location>
        <begin position="129"/>
        <end position="141"/>
    </location>
</feature>
<proteinExistence type="predicted"/>
<evidence type="ECO:0000313" key="2">
    <source>
        <dbReference type="EMBL" id="EJF58962.1"/>
    </source>
</evidence>
<organism evidence="2 3">
    <name type="scientific">Dichomitus squalens (strain LYAD-421)</name>
    <name type="common">Western red white-rot fungus</name>
    <dbReference type="NCBI Taxonomy" id="732165"/>
    <lineage>
        <taxon>Eukaryota</taxon>
        <taxon>Fungi</taxon>
        <taxon>Dikarya</taxon>
        <taxon>Basidiomycota</taxon>
        <taxon>Agaricomycotina</taxon>
        <taxon>Agaricomycetes</taxon>
        <taxon>Polyporales</taxon>
        <taxon>Polyporaceae</taxon>
        <taxon>Dichomitus</taxon>
    </lineage>
</organism>
<gene>
    <name evidence="2" type="ORF">DICSQDRAFT_172460</name>
</gene>
<feature type="region of interest" description="Disordered" evidence="1">
    <location>
        <begin position="113"/>
        <end position="141"/>
    </location>
</feature>
<evidence type="ECO:0000256" key="1">
    <source>
        <dbReference type="SAM" id="MobiDB-lite"/>
    </source>
</evidence>
<dbReference type="HOGENOM" id="CLU_1250643_0_0_1"/>